<dbReference type="OrthoDB" id="443772at2759"/>
<comment type="subcellular location">
    <subcellularLocation>
        <location evidence="1">Nucleus</location>
        <location evidence="1">Nucleolus</location>
    </subcellularLocation>
</comment>
<keyword evidence="3" id="KW-0690">Ribosome biogenesis</keyword>
<evidence type="ECO:0000256" key="2">
    <source>
        <dbReference type="ARBA" id="ARBA00007336"/>
    </source>
</evidence>
<feature type="compositionally biased region" description="Acidic residues" evidence="6">
    <location>
        <begin position="91"/>
        <end position="134"/>
    </location>
</feature>
<dbReference type="InterPro" id="IPR008610">
    <property type="entry name" value="Ebp2"/>
</dbReference>
<reference evidence="7 8" key="1">
    <citation type="submission" date="2014-04" db="EMBL/GenBank/DDBJ databases">
        <authorList>
            <consortium name="DOE Joint Genome Institute"/>
            <person name="Kuo A."/>
            <person name="Zuccaro A."/>
            <person name="Kohler A."/>
            <person name="Nagy L.G."/>
            <person name="Floudas D."/>
            <person name="Copeland A."/>
            <person name="Barry K.W."/>
            <person name="Cichocki N."/>
            <person name="Veneault-Fourrey C."/>
            <person name="LaButti K."/>
            <person name="Lindquist E.A."/>
            <person name="Lipzen A."/>
            <person name="Lundell T."/>
            <person name="Morin E."/>
            <person name="Murat C."/>
            <person name="Sun H."/>
            <person name="Tunlid A."/>
            <person name="Henrissat B."/>
            <person name="Grigoriev I.V."/>
            <person name="Hibbett D.S."/>
            <person name="Martin F."/>
            <person name="Nordberg H.P."/>
            <person name="Cantor M.N."/>
            <person name="Hua S.X."/>
        </authorList>
    </citation>
    <scope>NUCLEOTIDE SEQUENCE [LARGE SCALE GENOMIC DNA]</scope>
    <source>
        <strain evidence="7 8">MAFF 305830</strain>
    </source>
</reference>
<dbReference type="PANTHER" id="PTHR13028">
    <property type="entry name" value="RRNA PROCESSING PROTEIN EBNA1-BINDING PROTEIN-RELATED"/>
    <property type="match status" value="1"/>
</dbReference>
<name>A0A0C2XLX2_SERVB</name>
<protein>
    <submittedName>
        <fullName evidence="7">Uncharacterized protein</fullName>
    </submittedName>
</protein>
<evidence type="ECO:0000256" key="1">
    <source>
        <dbReference type="ARBA" id="ARBA00004604"/>
    </source>
</evidence>
<gene>
    <name evidence="7" type="ORF">M408DRAFT_328429</name>
</gene>
<keyword evidence="4" id="KW-0175">Coiled coil</keyword>
<organism evidence="7 8">
    <name type="scientific">Serendipita vermifera MAFF 305830</name>
    <dbReference type="NCBI Taxonomy" id="933852"/>
    <lineage>
        <taxon>Eukaryota</taxon>
        <taxon>Fungi</taxon>
        <taxon>Dikarya</taxon>
        <taxon>Basidiomycota</taxon>
        <taxon>Agaricomycotina</taxon>
        <taxon>Agaricomycetes</taxon>
        <taxon>Sebacinales</taxon>
        <taxon>Serendipitaceae</taxon>
        <taxon>Serendipita</taxon>
    </lineage>
</organism>
<dbReference type="AlphaFoldDB" id="A0A0C2XLX2"/>
<feature type="region of interest" description="Disordered" evidence="6">
    <location>
        <begin position="83"/>
        <end position="134"/>
    </location>
</feature>
<sequence>MSSKAQGTNKKPVAGVKPKAISKESQKKGSVAKTKAPVKELSDEESAEDNENSSESDDVDEEGMNRLMELLGDDGLDDFAKYQLGLVSAAGEDDEEDDSDAENDEENDDDDEESDEDDEEAEDGADSQEGENAEPEATMVEALEDVDLEDVSSIDDDAVPRQKLIINNSVALERIRDTIKLDSLPWTETLAVTYDETIDVDVNDDLKRELAFYKQALHGANTARALAAKHKLPFTRPADFYAEMVKSDAHMERIRQRLVDETANIKRGEEKKREREGKKFGKKVQVEKLKEREKSKKDMEERIKGLKRKRKDALDADTGFDVELEDAIAERPSKRHAGTGKGGKPTISRAKRDSKYGFGGKVGRRAKQNTKESTDSFGTDRKSKFAVGGKGKKAPMKRLGKSRRMKGGGK</sequence>
<feature type="region of interest" description="Disordered" evidence="6">
    <location>
        <begin position="268"/>
        <end position="298"/>
    </location>
</feature>
<dbReference type="STRING" id="933852.A0A0C2XLX2"/>
<accession>A0A0C2XLX2</accession>
<keyword evidence="5" id="KW-0539">Nucleus</keyword>
<evidence type="ECO:0000313" key="7">
    <source>
        <dbReference type="EMBL" id="KIM29997.1"/>
    </source>
</evidence>
<feature type="compositionally biased region" description="Basic residues" evidence="6">
    <location>
        <begin position="390"/>
        <end position="410"/>
    </location>
</feature>
<dbReference type="GO" id="GO:0006364">
    <property type="term" value="P:rRNA processing"/>
    <property type="evidence" value="ECO:0007669"/>
    <property type="project" value="TreeGrafter"/>
</dbReference>
<dbReference type="GO" id="GO:0005730">
    <property type="term" value="C:nucleolus"/>
    <property type="evidence" value="ECO:0007669"/>
    <property type="project" value="UniProtKB-SubCell"/>
</dbReference>
<dbReference type="Pfam" id="PF05890">
    <property type="entry name" value="Ebp2"/>
    <property type="match status" value="1"/>
</dbReference>
<dbReference type="PANTHER" id="PTHR13028:SF0">
    <property type="entry name" value="RRNA-PROCESSING PROTEIN EBP2-RELATED"/>
    <property type="match status" value="1"/>
</dbReference>
<comment type="similarity">
    <text evidence="2">Belongs to the EBP2 family.</text>
</comment>
<proteinExistence type="inferred from homology"/>
<evidence type="ECO:0000256" key="3">
    <source>
        <dbReference type="ARBA" id="ARBA00022517"/>
    </source>
</evidence>
<feature type="non-terminal residue" evidence="7">
    <location>
        <position position="1"/>
    </location>
</feature>
<feature type="compositionally biased region" description="Basic and acidic residues" evidence="6">
    <location>
        <begin position="369"/>
        <end position="383"/>
    </location>
</feature>
<evidence type="ECO:0000256" key="6">
    <source>
        <dbReference type="SAM" id="MobiDB-lite"/>
    </source>
</evidence>
<dbReference type="Proteomes" id="UP000054097">
    <property type="component" value="Unassembled WGS sequence"/>
</dbReference>
<evidence type="ECO:0000256" key="5">
    <source>
        <dbReference type="ARBA" id="ARBA00023242"/>
    </source>
</evidence>
<keyword evidence="8" id="KW-1185">Reference proteome</keyword>
<feature type="compositionally biased region" description="Acidic residues" evidence="6">
    <location>
        <begin position="42"/>
        <end position="62"/>
    </location>
</feature>
<evidence type="ECO:0000313" key="8">
    <source>
        <dbReference type="Proteomes" id="UP000054097"/>
    </source>
</evidence>
<feature type="region of interest" description="Disordered" evidence="6">
    <location>
        <begin position="1"/>
        <end position="71"/>
    </location>
</feature>
<dbReference type="EMBL" id="KN824286">
    <property type="protein sequence ID" value="KIM29997.1"/>
    <property type="molecule type" value="Genomic_DNA"/>
</dbReference>
<dbReference type="GO" id="GO:0042273">
    <property type="term" value="P:ribosomal large subunit biogenesis"/>
    <property type="evidence" value="ECO:0007669"/>
    <property type="project" value="TreeGrafter"/>
</dbReference>
<dbReference type="GO" id="GO:0034399">
    <property type="term" value="C:nuclear periphery"/>
    <property type="evidence" value="ECO:0007669"/>
    <property type="project" value="TreeGrafter"/>
</dbReference>
<dbReference type="GO" id="GO:0030687">
    <property type="term" value="C:preribosome, large subunit precursor"/>
    <property type="evidence" value="ECO:0007669"/>
    <property type="project" value="TreeGrafter"/>
</dbReference>
<reference evidence="8" key="2">
    <citation type="submission" date="2015-01" db="EMBL/GenBank/DDBJ databases">
        <title>Evolutionary Origins and Diversification of the Mycorrhizal Mutualists.</title>
        <authorList>
            <consortium name="DOE Joint Genome Institute"/>
            <consortium name="Mycorrhizal Genomics Consortium"/>
            <person name="Kohler A."/>
            <person name="Kuo A."/>
            <person name="Nagy L.G."/>
            <person name="Floudas D."/>
            <person name="Copeland A."/>
            <person name="Barry K.W."/>
            <person name="Cichocki N."/>
            <person name="Veneault-Fourrey C."/>
            <person name="LaButti K."/>
            <person name="Lindquist E.A."/>
            <person name="Lipzen A."/>
            <person name="Lundell T."/>
            <person name="Morin E."/>
            <person name="Murat C."/>
            <person name="Riley R."/>
            <person name="Ohm R."/>
            <person name="Sun H."/>
            <person name="Tunlid A."/>
            <person name="Henrissat B."/>
            <person name="Grigoriev I.V."/>
            <person name="Hibbett D.S."/>
            <person name="Martin F."/>
        </authorList>
    </citation>
    <scope>NUCLEOTIDE SEQUENCE [LARGE SCALE GENOMIC DNA]</scope>
    <source>
        <strain evidence="8">MAFF 305830</strain>
    </source>
</reference>
<feature type="region of interest" description="Disordered" evidence="6">
    <location>
        <begin position="327"/>
        <end position="410"/>
    </location>
</feature>
<evidence type="ECO:0000256" key="4">
    <source>
        <dbReference type="ARBA" id="ARBA00023054"/>
    </source>
</evidence>
<dbReference type="HOGENOM" id="CLU_036007_0_1_1"/>